<gene>
    <name evidence="6" type="ORF">SPF06_12215</name>
</gene>
<dbReference type="Proteomes" id="UP001304769">
    <property type="component" value="Unassembled WGS sequence"/>
</dbReference>
<dbReference type="PROSITE" id="PS50977">
    <property type="entry name" value="HTH_TETR_2"/>
    <property type="match status" value="1"/>
</dbReference>
<evidence type="ECO:0000256" key="2">
    <source>
        <dbReference type="ARBA" id="ARBA00023125"/>
    </source>
</evidence>
<keyword evidence="2 4" id="KW-0238">DNA-binding</keyword>
<evidence type="ECO:0000259" key="5">
    <source>
        <dbReference type="PROSITE" id="PS50977"/>
    </source>
</evidence>
<evidence type="ECO:0000313" key="7">
    <source>
        <dbReference type="Proteomes" id="UP001304769"/>
    </source>
</evidence>
<comment type="caution">
    <text evidence="6">The sequence shown here is derived from an EMBL/GenBank/DDBJ whole genome shotgun (WGS) entry which is preliminary data.</text>
</comment>
<keyword evidence="3" id="KW-0804">Transcription</keyword>
<organism evidence="6 7">
    <name type="scientific">Sinomonas terricola</name>
    <dbReference type="NCBI Taxonomy" id="3110330"/>
    <lineage>
        <taxon>Bacteria</taxon>
        <taxon>Bacillati</taxon>
        <taxon>Actinomycetota</taxon>
        <taxon>Actinomycetes</taxon>
        <taxon>Micrococcales</taxon>
        <taxon>Micrococcaceae</taxon>
        <taxon>Sinomonas</taxon>
    </lineage>
</organism>
<evidence type="ECO:0000256" key="4">
    <source>
        <dbReference type="PROSITE-ProRule" id="PRU00335"/>
    </source>
</evidence>
<reference evidence="6 7" key="1">
    <citation type="submission" date="2023-12" db="EMBL/GenBank/DDBJ databases">
        <title>Sinomonas terricola sp. nov, isolated from litchi orchard soil in Guangdong, PR China.</title>
        <authorList>
            <person name="Jiaxin W."/>
            <person name="Yang Z."/>
            <person name="Honghui Z."/>
        </authorList>
    </citation>
    <scope>NUCLEOTIDE SEQUENCE [LARGE SCALE GENOMIC DNA]</scope>
    <source>
        <strain evidence="6 7">JGH33</strain>
    </source>
</reference>
<dbReference type="RefSeq" id="WP_323279353.1">
    <property type="nucleotide sequence ID" value="NZ_JAYGGQ010000009.1"/>
</dbReference>
<dbReference type="Gene3D" id="1.10.357.10">
    <property type="entry name" value="Tetracycline Repressor, domain 2"/>
    <property type="match status" value="1"/>
</dbReference>
<evidence type="ECO:0000313" key="6">
    <source>
        <dbReference type="EMBL" id="MEA5455489.1"/>
    </source>
</evidence>
<keyword evidence="1" id="KW-0805">Transcription regulation</keyword>
<dbReference type="EMBL" id="JAYGGQ010000009">
    <property type="protein sequence ID" value="MEA5455489.1"/>
    <property type="molecule type" value="Genomic_DNA"/>
</dbReference>
<evidence type="ECO:0000256" key="1">
    <source>
        <dbReference type="ARBA" id="ARBA00023015"/>
    </source>
</evidence>
<dbReference type="InterPro" id="IPR041347">
    <property type="entry name" value="MftR_C"/>
</dbReference>
<dbReference type="InterPro" id="IPR001647">
    <property type="entry name" value="HTH_TetR"/>
</dbReference>
<dbReference type="PANTHER" id="PTHR30055:SF234">
    <property type="entry name" value="HTH-TYPE TRANSCRIPTIONAL REGULATOR BETI"/>
    <property type="match status" value="1"/>
</dbReference>
<name>A0ABU5T7J5_9MICC</name>
<dbReference type="InterPro" id="IPR050109">
    <property type="entry name" value="HTH-type_TetR-like_transc_reg"/>
</dbReference>
<dbReference type="Gene3D" id="1.10.10.60">
    <property type="entry name" value="Homeodomain-like"/>
    <property type="match status" value="1"/>
</dbReference>
<evidence type="ECO:0000256" key="3">
    <source>
        <dbReference type="ARBA" id="ARBA00023163"/>
    </source>
</evidence>
<protein>
    <submittedName>
        <fullName evidence="6">TetR family transcriptional regulator</fullName>
    </submittedName>
</protein>
<sequence>MTEPGLRERKKAKTRRLLQDVALRLFAEQGYDETTVDQIAAEAEVSPSTFFRYYPTKEDVVLQDEYDPFLLEALESVPPGTPLVEAFRLAVHTAFEEFYASERDRIYERMRLTFTTPALRIRALAANHDVGRMYSGIVAKTLGVPPDDPRISLAAGALTGVLIVVFERWIEDEGRSDLPTMMDDALRLLGSGFRLEG</sequence>
<dbReference type="InterPro" id="IPR009057">
    <property type="entry name" value="Homeodomain-like_sf"/>
</dbReference>
<keyword evidence="7" id="KW-1185">Reference proteome</keyword>
<dbReference type="Pfam" id="PF00440">
    <property type="entry name" value="TetR_N"/>
    <property type="match status" value="1"/>
</dbReference>
<accession>A0ABU5T7J5</accession>
<dbReference type="PANTHER" id="PTHR30055">
    <property type="entry name" value="HTH-TYPE TRANSCRIPTIONAL REGULATOR RUTR"/>
    <property type="match status" value="1"/>
</dbReference>
<dbReference type="PRINTS" id="PR00455">
    <property type="entry name" value="HTHTETR"/>
</dbReference>
<dbReference type="SUPFAM" id="SSF46689">
    <property type="entry name" value="Homeodomain-like"/>
    <property type="match status" value="1"/>
</dbReference>
<feature type="DNA-binding region" description="H-T-H motif" evidence="4">
    <location>
        <begin position="35"/>
        <end position="54"/>
    </location>
</feature>
<feature type="domain" description="HTH tetR-type" evidence="5">
    <location>
        <begin position="12"/>
        <end position="72"/>
    </location>
</feature>
<proteinExistence type="predicted"/>
<dbReference type="Pfam" id="PF17754">
    <property type="entry name" value="TetR_C_14"/>
    <property type="match status" value="1"/>
</dbReference>